<feature type="compositionally biased region" description="Acidic residues" evidence="2">
    <location>
        <begin position="207"/>
        <end position="223"/>
    </location>
</feature>
<gene>
    <name evidence="4" type="ORF">CDV56_105238</name>
</gene>
<dbReference type="VEuPathDB" id="FungiDB:CDV56_105238"/>
<dbReference type="PANTHER" id="PTHR37535:SF3">
    <property type="entry name" value="FLUG DOMAIN-CONTAINING PROTEIN"/>
    <property type="match status" value="1"/>
</dbReference>
<sequence length="697" mass="78769">MREHGKLRFNPVAFLLEMAIQDGAFRHIDSLDTLKRWNPDHKEPIPLLWASSVAKEPVLRTVTRFGGISKRPWTRECFCSLFRAVVINAGYPEIITIHTLRRGLANRLDKVATDAERSQVLTQKDPNVFGRSYIDSTSALSTMDVFLGEAMRLDHIEYLRGVGKYRAIGYPRHLPAQRQHAIQQNQDLQELEKRLQELHVQQKANDDDSDSYEDKDDDDSDVDEADADAKLAQYRKEWIESRVETQVKSGGKATEAIVYNDITRCLFKAQPERQHLAEMIPSDKLLSYQEMLSAVESLLSLCTKDYNVFYRPGQEPLNGRCPVGDCNPNGLPRTQRSNHVQACQLKERCRALGRKEAQLKYCYECFDFFAEEQWEEHCNNHLEHDVSRRCEIITYCYTLIRPGYCPLCLGCDSLTPSQRMKDWKRGNELRAHVNKDIKKMRGNYVCSHPMCQTKFESEIQLRYHLSDIHGLHKAIWDEADDPSEKEDSAQAAFCVSTGKKRQHGRVGQRGEKRQRAGNGQGEGLQIIQWECPKSPSYPTPLHGLLSAGNKRRSLHLANPNESVTQFWDHDAGNAWDHDAEAGAPSNASVGRSISNEDRQSRQGDSIFCSSDLSSTPSLTASVSFESSTAGTSPDLLPIDPQILQGVNIPPFGVDGRELNLDEAKERNKHLCCGCSFEAGIQHGISPMEVEAARDRGA</sequence>
<feature type="region of interest" description="Disordered" evidence="2">
    <location>
        <begin position="200"/>
        <end position="223"/>
    </location>
</feature>
<dbReference type="RefSeq" id="XP_026613034.1">
    <property type="nucleotide sequence ID" value="XM_026758857.1"/>
</dbReference>
<dbReference type="GeneID" id="38127212"/>
<dbReference type="PROSITE" id="PS00028">
    <property type="entry name" value="ZINC_FINGER_C2H2_1"/>
    <property type="match status" value="1"/>
</dbReference>
<feature type="region of interest" description="Disordered" evidence="2">
    <location>
        <begin position="574"/>
        <end position="605"/>
    </location>
</feature>
<dbReference type="GO" id="GO:0008270">
    <property type="term" value="F:zinc ion binding"/>
    <property type="evidence" value="ECO:0007669"/>
    <property type="project" value="UniProtKB-KW"/>
</dbReference>
<dbReference type="Proteomes" id="UP000215305">
    <property type="component" value="Unassembled WGS sequence"/>
</dbReference>
<dbReference type="AlphaFoldDB" id="A0A397GMS3"/>
<dbReference type="STRING" id="41047.A0A397GMS3"/>
<evidence type="ECO:0000256" key="1">
    <source>
        <dbReference type="PROSITE-ProRule" id="PRU00042"/>
    </source>
</evidence>
<evidence type="ECO:0000259" key="3">
    <source>
        <dbReference type="PROSITE" id="PS50157"/>
    </source>
</evidence>
<dbReference type="InterPro" id="IPR021842">
    <property type="entry name" value="DUF3435"/>
</dbReference>
<accession>A0A397GMS3</accession>
<dbReference type="EMBL" id="NKHU02000146">
    <property type="protein sequence ID" value="RHZ51559.1"/>
    <property type="molecule type" value="Genomic_DNA"/>
</dbReference>
<dbReference type="PROSITE" id="PS50157">
    <property type="entry name" value="ZINC_FINGER_C2H2_2"/>
    <property type="match status" value="1"/>
</dbReference>
<keyword evidence="1" id="KW-0479">Metal-binding</keyword>
<comment type="caution">
    <text evidence="4">The sequence shown here is derived from an EMBL/GenBank/DDBJ whole genome shotgun (WGS) entry which is preliminary data.</text>
</comment>
<evidence type="ECO:0000313" key="5">
    <source>
        <dbReference type="Proteomes" id="UP000215305"/>
    </source>
</evidence>
<dbReference type="PANTHER" id="PTHR37535">
    <property type="entry name" value="FLUG DOMAIN PROTEIN"/>
    <property type="match status" value="1"/>
</dbReference>
<protein>
    <recommendedName>
        <fullName evidence="3">C2H2-type domain-containing protein</fullName>
    </recommendedName>
</protein>
<dbReference type="InterPro" id="IPR013087">
    <property type="entry name" value="Znf_C2H2_type"/>
</dbReference>
<reference evidence="4" key="1">
    <citation type="submission" date="2018-08" db="EMBL/GenBank/DDBJ databases">
        <title>Draft genome sequence of azole-resistant Aspergillus thermomutatus (Neosartorya pseudofischeri) strain HMR AF 39, isolated from a human nasal aspirate.</title>
        <authorList>
            <person name="Parent-Michaud M."/>
            <person name="Dufresne P.J."/>
            <person name="Fournier E."/>
            <person name="Martineau C."/>
            <person name="Moreira S."/>
            <person name="Perkins V."/>
            <person name="De Repentigny L."/>
            <person name="Dufresne S.F."/>
        </authorList>
    </citation>
    <scope>NUCLEOTIDE SEQUENCE [LARGE SCALE GENOMIC DNA]</scope>
    <source>
        <strain evidence="4">HMR AF 39</strain>
    </source>
</reference>
<keyword evidence="1" id="KW-0863">Zinc-finger</keyword>
<feature type="domain" description="C2H2-type" evidence="3">
    <location>
        <begin position="444"/>
        <end position="474"/>
    </location>
</feature>
<dbReference type="OrthoDB" id="4508679at2759"/>
<organism evidence="4 5">
    <name type="scientific">Aspergillus thermomutatus</name>
    <name type="common">Neosartorya pseudofischeri</name>
    <dbReference type="NCBI Taxonomy" id="41047"/>
    <lineage>
        <taxon>Eukaryota</taxon>
        <taxon>Fungi</taxon>
        <taxon>Dikarya</taxon>
        <taxon>Ascomycota</taxon>
        <taxon>Pezizomycotina</taxon>
        <taxon>Eurotiomycetes</taxon>
        <taxon>Eurotiomycetidae</taxon>
        <taxon>Eurotiales</taxon>
        <taxon>Aspergillaceae</taxon>
        <taxon>Aspergillus</taxon>
        <taxon>Aspergillus subgen. Fumigati</taxon>
    </lineage>
</organism>
<keyword evidence="1" id="KW-0862">Zinc</keyword>
<evidence type="ECO:0000256" key="2">
    <source>
        <dbReference type="SAM" id="MobiDB-lite"/>
    </source>
</evidence>
<proteinExistence type="predicted"/>
<dbReference type="Pfam" id="PF11917">
    <property type="entry name" value="DUF3435"/>
    <property type="match status" value="1"/>
</dbReference>
<name>A0A397GMS3_ASPTH</name>
<feature type="region of interest" description="Disordered" evidence="2">
    <location>
        <begin position="496"/>
        <end position="521"/>
    </location>
</feature>
<keyword evidence="5" id="KW-1185">Reference proteome</keyword>
<evidence type="ECO:0000313" key="4">
    <source>
        <dbReference type="EMBL" id="RHZ51559.1"/>
    </source>
</evidence>